<organism evidence="2 3">
    <name type="scientific">Paraburkholderia xenovorans (strain LB400)</name>
    <dbReference type="NCBI Taxonomy" id="266265"/>
    <lineage>
        <taxon>Bacteria</taxon>
        <taxon>Pseudomonadati</taxon>
        <taxon>Pseudomonadota</taxon>
        <taxon>Betaproteobacteria</taxon>
        <taxon>Burkholderiales</taxon>
        <taxon>Burkholderiaceae</taxon>
        <taxon>Paraburkholderia</taxon>
    </lineage>
</organism>
<protein>
    <recommendedName>
        <fullName evidence="4">Transmembrane protein</fullName>
    </recommendedName>
</protein>
<feature type="transmembrane region" description="Helical" evidence="1">
    <location>
        <begin position="111"/>
        <end position="134"/>
    </location>
</feature>
<keyword evidence="1" id="KW-1133">Transmembrane helix</keyword>
<dbReference type="EMBL" id="CP000270">
    <property type="protein sequence ID" value="ABE28790.1"/>
    <property type="molecule type" value="Genomic_DNA"/>
</dbReference>
<gene>
    <name evidence="2" type="ORF">Bxe_A4210</name>
</gene>
<evidence type="ECO:0000256" key="1">
    <source>
        <dbReference type="SAM" id="Phobius"/>
    </source>
</evidence>
<dbReference type="STRING" id="266265.Bxe_A4210"/>
<feature type="transmembrane region" description="Helical" evidence="1">
    <location>
        <begin position="83"/>
        <end position="105"/>
    </location>
</feature>
<reference evidence="2 3" key="1">
    <citation type="journal article" date="2006" name="Proc. Natl. Acad. Sci. U.S.A.">
        <title>Burkholderia xenovorans LB400 harbors a multi-replicon, 9.73-Mbp genome shaped for versatility.</title>
        <authorList>
            <person name="Chain P.S."/>
            <person name="Denef V.J."/>
            <person name="Konstantinidis K.T."/>
            <person name="Vergez L.M."/>
            <person name="Agullo L."/>
            <person name="Reyes V.L."/>
            <person name="Hauser L."/>
            <person name="Cordova M."/>
            <person name="Gomez L."/>
            <person name="Gonzalez M."/>
            <person name="Land M."/>
            <person name="Lao V."/>
            <person name="Larimer F."/>
            <person name="LiPuma J.J."/>
            <person name="Mahenthiralingam E."/>
            <person name="Malfatti S.A."/>
            <person name="Marx C.J."/>
            <person name="Parnell J.J."/>
            <person name="Ramette A."/>
            <person name="Richardson P."/>
            <person name="Seeger M."/>
            <person name="Smith D."/>
            <person name="Spilker T."/>
            <person name="Sul W.J."/>
            <person name="Tsoi T.V."/>
            <person name="Ulrich L.E."/>
            <person name="Zhulin I.B."/>
            <person name="Tiedje J.M."/>
        </authorList>
    </citation>
    <scope>NUCLEOTIDE SEQUENCE [LARGE SCALE GENOMIC DNA]</scope>
    <source>
        <strain evidence="2 3">LB400</strain>
    </source>
</reference>
<sequence length="177" mass="19337">MPRLGASWPFGRLTSSRPRQDHLCVAKLRIPMIEFFSRLSWLFFNVGVPVCAPFALLPLLSFSRFYRQSSKGIAIRSVQDGQLLWVVISMCAGACYEIGSALSGASTKNTLAFMLAGLLWHVLFMVAACILVSFGAADSTPHGGCGDEPPERRLMWTSVIMTATIAATFALSHYSLT</sequence>
<keyword evidence="1" id="KW-0472">Membrane</keyword>
<proteinExistence type="predicted"/>
<dbReference type="AlphaFoldDB" id="Q146E9"/>
<accession>Q146E9</accession>
<feature type="transmembrane region" description="Helical" evidence="1">
    <location>
        <begin position="154"/>
        <end position="176"/>
    </location>
</feature>
<evidence type="ECO:0000313" key="3">
    <source>
        <dbReference type="Proteomes" id="UP000001817"/>
    </source>
</evidence>
<dbReference type="eggNOG" id="ENOG503173I">
    <property type="taxonomic scope" value="Bacteria"/>
</dbReference>
<feature type="transmembrane region" description="Helical" evidence="1">
    <location>
        <begin position="41"/>
        <end position="62"/>
    </location>
</feature>
<evidence type="ECO:0008006" key="4">
    <source>
        <dbReference type="Google" id="ProtNLM"/>
    </source>
</evidence>
<keyword evidence="3" id="KW-1185">Reference proteome</keyword>
<name>Q146E9_PARXL</name>
<dbReference type="KEGG" id="bxe:Bxe_A4210"/>
<dbReference type="Proteomes" id="UP000001817">
    <property type="component" value="Chromosome 1"/>
</dbReference>
<keyword evidence="1" id="KW-0812">Transmembrane</keyword>
<evidence type="ECO:0000313" key="2">
    <source>
        <dbReference type="EMBL" id="ABE28790.1"/>
    </source>
</evidence>